<feature type="active site" description="Proton acceptor" evidence="5">
    <location>
        <position position="454"/>
    </location>
</feature>
<feature type="binding site" evidence="6">
    <location>
        <position position="58"/>
    </location>
    <ligand>
        <name>FAD</name>
        <dbReference type="ChEBI" id="CHEBI:57692"/>
    </ligand>
</feature>
<comment type="similarity">
    <text evidence="1">Belongs to the class-I pyridine nucleotide-disulfide oxidoreductase family.</text>
</comment>
<dbReference type="EC" id="1.8.1.7" evidence="10"/>
<evidence type="ECO:0000256" key="1">
    <source>
        <dbReference type="ARBA" id="ARBA00007532"/>
    </source>
</evidence>
<dbReference type="GO" id="GO:0006103">
    <property type="term" value="P:2-oxoglutarate metabolic process"/>
    <property type="evidence" value="ECO:0007669"/>
    <property type="project" value="TreeGrafter"/>
</dbReference>
<organism evidence="10 11">
    <name type="scientific">Corynebacterium auriscanis</name>
    <dbReference type="NCBI Taxonomy" id="99807"/>
    <lineage>
        <taxon>Bacteria</taxon>
        <taxon>Bacillati</taxon>
        <taxon>Actinomycetota</taxon>
        <taxon>Actinomycetes</taxon>
        <taxon>Mycobacteriales</taxon>
        <taxon>Corynebacteriaceae</taxon>
        <taxon>Corynebacterium</taxon>
    </lineage>
</organism>
<feature type="binding site" evidence="6">
    <location>
        <begin position="191"/>
        <end position="198"/>
    </location>
    <ligand>
        <name>NAD(+)</name>
        <dbReference type="ChEBI" id="CHEBI:57540"/>
    </ligand>
</feature>
<comment type="caution">
    <text evidence="10">The sequence shown here is derived from an EMBL/GenBank/DDBJ whole genome shotgun (WGS) entry which is preliminary data.</text>
</comment>
<dbReference type="PANTHER" id="PTHR22912:SF217">
    <property type="entry name" value="DIHYDROLIPOYL DEHYDROGENASE"/>
    <property type="match status" value="1"/>
</dbReference>
<dbReference type="GO" id="GO:0004148">
    <property type="term" value="F:dihydrolipoyl dehydrogenase (NADH) activity"/>
    <property type="evidence" value="ECO:0007669"/>
    <property type="project" value="TreeGrafter"/>
</dbReference>
<dbReference type="InterPro" id="IPR050151">
    <property type="entry name" value="Class-I_Pyr_Nuc-Dis_Oxidored"/>
</dbReference>
<keyword evidence="3 6" id="KW-0274">FAD</keyword>
<proteinExistence type="inferred from homology"/>
<dbReference type="InterPro" id="IPR004099">
    <property type="entry name" value="Pyr_nucl-diS_OxRdtase_dimer"/>
</dbReference>
<keyword evidence="2" id="KW-0285">Flavoprotein</keyword>
<feature type="binding site" evidence="6">
    <location>
        <position position="319"/>
    </location>
    <ligand>
        <name>FAD</name>
        <dbReference type="ChEBI" id="CHEBI:57692"/>
    </ligand>
</feature>
<dbReference type="PIRSF" id="PIRSF000350">
    <property type="entry name" value="Mercury_reductase_MerA"/>
    <property type="match status" value="1"/>
</dbReference>
<keyword evidence="4 6" id="KW-0520">NAD</keyword>
<dbReference type="Pfam" id="PF02852">
    <property type="entry name" value="Pyr_redox_dim"/>
    <property type="match status" value="1"/>
</dbReference>
<dbReference type="PRINTS" id="PR00411">
    <property type="entry name" value="PNDRDTASEI"/>
</dbReference>
<dbReference type="Gene3D" id="3.50.50.60">
    <property type="entry name" value="FAD/NAD(P)-binding domain"/>
    <property type="match status" value="2"/>
</dbReference>
<keyword evidence="11" id="KW-1185">Reference proteome</keyword>
<feature type="binding site" evidence="6">
    <location>
        <position position="278"/>
    </location>
    <ligand>
        <name>NAD(+)</name>
        <dbReference type="ChEBI" id="CHEBI:57540"/>
    </ligand>
</feature>
<name>A0A0A2DRC3_9CORY</name>
<sequence length="472" mass="51716">MLFQQFSEESIQDFDMVIVGTGSGNMIPGRTTRNKTVAIVEKGVFGGTCSNVGCIPTKMFVHTADVAREFSHAGALSLTGELQNVDWKDIQRRVFGERIDPISKAGAEYRAGDKTPNITLFHGEAASFVAPRTLRIGDGPEAPIIRGKDVILATGRRPWIHPVIKESGIRYRTNEDIMRLEKLPESLIILGGGIVAVEFAAVFSAFGTKVTVVNRFERLLRMADHDISEAFTEQAKTQWTNHLGRTVEAAEETHDGRIKITLDDGTQVEADEILVALGRENNSDTLNVEAGGVEVTARGTIVVDEYGRTTAEGVWALGDAANEIELKHVANHESRVVKHNIAFPDDLQKVNHRFIPGGIFTHPQIGIVGMTEEEARLTGRPLTIKVQRYADIAYGWAMEDTTGFCKVIADRSTGEILGAHIMGPEASTLIQSFVSAMSFGIHARDFAENQFWPHPALTELVENALLGLEFDA</sequence>
<dbReference type="InterPro" id="IPR017817">
    <property type="entry name" value="Mycothione_reductase"/>
</dbReference>
<keyword evidence="6" id="KW-0547">Nucleotide-binding</keyword>
<evidence type="ECO:0000259" key="9">
    <source>
        <dbReference type="Pfam" id="PF07992"/>
    </source>
</evidence>
<dbReference type="GO" id="GO:0004362">
    <property type="term" value="F:glutathione-disulfide reductase (NADPH) activity"/>
    <property type="evidence" value="ECO:0007669"/>
    <property type="project" value="UniProtKB-EC"/>
</dbReference>
<accession>A0A0A2DRC3</accession>
<dbReference type="NCBIfam" id="TIGR03452">
    <property type="entry name" value="mycothione_red"/>
    <property type="match status" value="1"/>
</dbReference>
<evidence type="ECO:0000256" key="7">
    <source>
        <dbReference type="PIRSR" id="PIRSR000350-4"/>
    </source>
</evidence>
<evidence type="ECO:0000313" key="10">
    <source>
        <dbReference type="EMBL" id="KGM19391.1"/>
    </source>
</evidence>
<dbReference type="InterPro" id="IPR016156">
    <property type="entry name" value="FAD/NAD-linked_Rdtase_dimer_sf"/>
</dbReference>
<evidence type="ECO:0000256" key="2">
    <source>
        <dbReference type="ARBA" id="ARBA00022630"/>
    </source>
</evidence>
<evidence type="ECO:0000313" key="11">
    <source>
        <dbReference type="Proteomes" id="UP000030145"/>
    </source>
</evidence>
<evidence type="ECO:0000256" key="6">
    <source>
        <dbReference type="PIRSR" id="PIRSR000350-3"/>
    </source>
</evidence>
<feature type="domain" description="FAD/NAD(P)-binding" evidence="9">
    <location>
        <begin position="14"/>
        <end position="332"/>
    </location>
</feature>
<gene>
    <name evidence="10" type="ORF">MA47_00540</name>
</gene>
<protein>
    <submittedName>
        <fullName evidence="10">Mycothione reductase</fullName>
        <ecNumber evidence="10">1.8.1.7</ecNumber>
    </submittedName>
</protein>
<dbReference type="SUPFAM" id="SSF51905">
    <property type="entry name" value="FAD/NAD(P)-binding domain"/>
    <property type="match status" value="1"/>
</dbReference>
<dbReference type="Proteomes" id="UP000030145">
    <property type="component" value="Unassembled WGS sequence"/>
</dbReference>
<dbReference type="AlphaFoldDB" id="A0A0A2DRC3"/>
<evidence type="ECO:0000256" key="4">
    <source>
        <dbReference type="ARBA" id="ARBA00023027"/>
    </source>
</evidence>
<evidence type="ECO:0000256" key="3">
    <source>
        <dbReference type="ARBA" id="ARBA00022827"/>
    </source>
</evidence>
<dbReference type="SUPFAM" id="SSF55424">
    <property type="entry name" value="FAD/NAD-linked reductases, dimerisation (C-terminal) domain"/>
    <property type="match status" value="1"/>
</dbReference>
<dbReference type="GO" id="GO:0050660">
    <property type="term" value="F:flavin adenine dinucleotide binding"/>
    <property type="evidence" value="ECO:0007669"/>
    <property type="project" value="TreeGrafter"/>
</dbReference>
<dbReference type="InterPro" id="IPR023753">
    <property type="entry name" value="FAD/NAD-binding_dom"/>
</dbReference>
<dbReference type="EMBL" id="JRVJ01000001">
    <property type="protein sequence ID" value="KGM19391.1"/>
    <property type="molecule type" value="Genomic_DNA"/>
</dbReference>
<reference evidence="10 11" key="1">
    <citation type="submission" date="2014-10" db="EMBL/GenBank/DDBJ databases">
        <title>Whole Genome sequence of Corynebacterium auriscanis strain CIP 106629.</title>
        <authorList>
            <person name="Hassan S.S."/>
            <person name="Jamal S.B."/>
            <person name="Tiwari S."/>
            <person name="Oliveira L.D.C."/>
            <person name="Souza F."/>
            <person name="Mariano D.C."/>
            <person name="Almeida S."/>
            <person name="Dorella F."/>
            <person name="Pereira F."/>
            <person name="Carvalho A."/>
            <person name="Leal C.A."/>
            <person name="Soares S.D.C."/>
            <person name="Figueiredo H.C."/>
            <person name="Silva A."/>
            <person name="Azevedo V.A."/>
        </authorList>
    </citation>
    <scope>NUCLEOTIDE SEQUENCE [LARGE SCALE GENOMIC DNA]</scope>
    <source>
        <strain evidence="10 11">CIP 106629</strain>
    </source>
</reference>
<evidence type="ECO:0000256" key="5">
    <source>
        <dbReference type="PIRSR" id="PIRSR000350-2"/>
    </source>
</evidence>
<dbReference type="PANTHER" id="PTHR22912">
    <property type="entry name" value="DISULFIDE OXIDOREDUCTASE"/>
    <property type="match status" value="1"/>
</dbReference>
<feature type="domain" description="Pyridine nucleotide-disulphide oxidoreductase dimerisation" evidence="8">
    <location>
        <begin position="355"/>
        <end position="464"/>
    </location>
</feature>
<dbReference type="PRINTS" id="PR00368">
    <property type="entry name" value="FADPNR"/>
</dbReference>
<keyword evidence="10" id="KW-0560">Oxidoreductase</keyword>
<dbReference type="NCBIfam" id="NF005884">
    <property type="entry name" value="PRK07846.1"/>
    <property type="match status" value="1"/>
</dbReference>
<feature type="disulfide bond" description="Redox-active" evidence="7">
    <location>
        <begin position="49"/>
        <end position="54"/>
    </location>
</feature>
<dbReference type="Pfam" id="PF07992">
    <property type="entry name" value="Pyr_redox_2"/>
    <property type="match status" value="1"/>
</dbReference>
<dbReference type="Gene3D" id="3.30.390.30">
    <property type="match status" value="1"/>
</dbReference>
<dbReference type="InterPro" id="IPR001100">
    <property type="entry name" value="Pyr_nuc-diS_OxRdtase"/>
</dbReference>
<dbReference type="InterPro" id="IPR036188">
    <property type="entry name" value="FAD/NAD-bd_sf"/>
</dbReference>
<comment type="cofactor">
    <cofactor evidence="6">
        <name>FAD</name>
        <dbReference type="ChEBI" id="CHEBI:57692"/>
    </cofactor>
    <text evidence="6">Binds 1 FAD per subunit.</text>
</comment>
<evidence type="ECO:0000259" key="8">
    <source>
        <dbReference type="Pfam" id="PF02852"/>
    </source>
</evidence>